<dbReference type="InterPro" id="IPR007135">
    <property type="entry name" value="Atg3/Atg10"/>
</dbReference>
<evidence type="ECO:0000256" key="10">
    <source>
        <dbReference type="SAM" id="MobiDB-lite"/>
    </source>
</evidence>
<proteinExistence type="inferred from homology"/>
<comment type="subcellular location">
    <subcellularLocation>
        <location evidence="1">Cytoplasm</location>
    </subcellularLocation>
</comment>
<dbReference type="GO" id="GO:0044804">
    <property type="term" value="P:nucleophagy"/>
    <property type="evidence" value="ECO:0007669"/>
    <property type="project" value="TreeGrafter"/>
</dbReference>
<dbReference type="GO" id="GO:0005829">
    <property type="term" value="C:cytosol"/>
    <property type="evidence" value="ECO:0007669"/>
    <property type="project" value="TreeGrafter"/>
</dbReference>
<organism evidence="11 12">
    <name type="scientific">Trichuris suis</name>
    <name type="common">pig whipworm</name>
    <dbReference type="NCBI Taxonomy" id="68888"/>
    <lineage>
        <taxon>Eukaryota</taxon>
        <taxon>Metazoa</taxon>
        <taxon>Ecdysozoa</taxon>
        <taxon>Nematoda</taxon>
        <taxon>Enoplea</taxon>
        <taxon>Dorylaimia</taxon>
        <taxon>Trichinellida</taxon>
        <taxon>Trichuridae</taxon>
        <taxon>Trichuris</taxon>
    </lineage>
</organism>
<evidence type="ECO:0000256" key="9">
    <source>
        <dbReference type="ARBA" id="ARBA00034553"/>
    </source>
</evidence>
<dbReference type="EMBL" id="KL363213">
    <property type="protein sequence ID" value="KFD53809.1"/>
    <property type="molecule type" value="Genomic_DNA"/>
</dbReference>
<dbReference type="GO" id="GO:0015031">
    <property type="term" value="P:protein transport"/>
    <property type="evidence" value="ECO:0007669"/>
    <property type="project" value="UniProtKB-KW"/>
</dbReference>
<sequence>MESLVNRLRNSALEIAEYLSPVLKESRFRESGVITPDEFVSAGDHLTLLCPTWQWAKGDEAHVKPYLPADKQFLITRNVPCYQRSIAIQYSASQEKVIESDDSDEGWVDTHHFAVSQFDASQATRVMKSDFGIDDNTLRSTSSTVVDDEPETAAVDMDQFFQEGFPVSDGNANQEDDDPNIGPCRHPATDNPFSDAVENVWKTRTYDLTITYDKYYQVPRMWLSGYDEDKKPLTVDQMYEDFSQDHVKKTITMGTHPHLPGPPMASIHPCRHAETMKRLIDTFAENGKEFDVHQYLVVFLKFVQAVIPTIEYDYSKNVTF</sequence>
<evidence type="ECO:0000256" key="7">
    <source>
        <dbReference type="ARBA" id="ARBA00022927"/>
    </source>
</evidence>
<evidence type="ECO:0000256" key="8">
    <source>
        <dbReference type="ARBA" id="ARBA00023006"/>
    </source>
</evidence>
<keyword evidence="6" id="KW-0833">Ubl conjugation pathway</keyword>
<evidence type="ECO:0000256" key="4">
    <source>
        <dbReference type="ARBA" id="ARBA00022448"/>
    </source>
</evidence>
<keyword evidence="8" id="KW-0072">Autophagy</keyword>
<dbReference type="Gene3D" id="3.30.1460.50">
    <property type="match status" value="1"/>
</dbReference>
<dbReference type="GO" id="GO:0000407">
    <property type="term" value="C:phagophore assembly site"/>
    <property type="evidence" value="ECO:0007669"/>
    <property type="project" value="TreeGrafter"/>
</dbReference>
<evidence type="ECO:0000256" key="5">
    <source>
        <dbReference type="ARBA" id="ARBA00022490"/>
    </source>
</evidence>
<evidence type="ECO:0000256" key="6">
    <source>
        <dbReference type="ARBA" id="ARBA00022786"/>
    </source>
</evidence>
<evidence type="ECO:0000256" key="2">
    <source>
        <dbReference type="ARBA" id="ARBA00007683"/>
    </source>
</evidence>
<dbReference type="GO" id="GO:0000045">
    <property type="term" value="P:autophagosome assembly"/>
    <property type="evidence" value="ECO:0007669"/>
    <property type="project" value="TreeGrafter"/>
</dbReference>
<protein>
    <recommendedName>
        <fullName evidence="3">Ubiquitin-like-conjugating enzyme ATG3</fullName>
    </recommendedName>
    <alternativeName>
        <fullName evidence="9">Autophagy-related protein 3</fullName>
    </alternativeName>
</protein>
<dbReference type="GO" id="GO:0019776">
    <property type="term" value="F:Atg8-family ligase activity"/>
    <property type="evidence" value="ECO:0007669"/>
    <property type="project" value="TreeGrafter"/>
</dbReference>
<name>A0A085M9B3_9BILA</name>
<dbReference type="Pfam" id="PF03987">
    <property type="entry name" value="Autophagy_act_C"/>
    <property type="match status" value="1"/>
</dbReference>
<dbReference type="GO" id="GO:0061723">
    <property type="term" value="P:glycophagy"/>
    <property type="evidence" value="ECO:0007669"/>
    <property type="project" value="TreeGrafter"/>
</dbReference>
<evidence type="ECO:0000256" key="1">
    <source>
        <dbReference type="ARBA" id="ARBA00004496"/>
    </source>
</evidence>
<keyword evidence="5" id="KW-0963">Cytoplasm</keyword>
<reference evidence="11 12" key="1">
    <citation type="journal article" date="2014" name="Nat. Genet.">
        <title>Genome and transcriptome of the porcine whipworm Trichuris suis.</title>
        <authorList>
            <person name="Jex A.R."/>
            <person name="Nejsum P."/>
            <person name="Schwarz E.M."/>
            <person name="Hu L."/>
            <person name="Young N.D."/>
            <person name="Hall R.S."/>
            <person name="Korhonen P.K."/>
            <person name="Liao S."/>
            <person name="Thamsborg S."/>
            <person name="Xia J."/>
            <person name="Xu P."/>
            <person name="Wang S."/>
            <person name="Scheerlinck J.P."/>
            <person name="Hofmann A."/>
            <person name="Sternberg P.W."/>
            <person name="Wang J."/>
            <person name="Gasser R.B."/>
        </authorList>
    </citation>
    <scope>NUCLEOTIDE SEQUENCE [LARGE SCALE GENOMIC DNA]</scope>
    <source>
        <strain evidence="11">DCEP-RM93M</strain>
    </source>
</reference>
<dbReference type="FunFam" id="3.30.1460.50:FF:000003">
    <property type="entry name" value="Autophagy-related protein 3"/>
    <property type="match status" value="1"/>
</dbReference>
<evidence type="ECO:0000256" key="3">
    <source>
        <dbReference type="ARBA" id="ARBA00017573"/>
    </source>
</evidence>
<evidence type="ECO:0000313" key="11">
    <source>
        <dbReference type="EMBL" id="KFD53809.1"/>
    </source>
</evidence>
<dbReference type="AlphaFoldDB" id="A0A085M9B3"/>
<accession>A0A085M9B3</accession>
<gene>
    <name evidence="11" type="ORF">M513_05315</name>
</gene>
<dbReference type="GO" id="GO:0000422">
    <property type="term" value="P:autophagy of mitochondrion"/>
    <property type="evidence" value="ECO:0007669"/>
    <property type="project" value="TreeGrafter"/>
</dbReference>
<dbReference type="PANTHER" id="PTHR12866">
    <property type="entry name" value="UBIQUITIN-LIKE-CONJUGATING ENZYME ATG3"/>
    <property type="match status" value="1"/>
</dbReference>
<keyword evidence="7" id="KW-0653">Protein transport</keyword>
<dbReference type="PANTHER" id="PTHR12866:SF2">
    <property type="entry name" value="UBIQUITIN-LIKE-CONJUGATING ENZYME ATG3"/>
    <property type="match status" value="1"/>
</dbReference>
<keyword evidence="12" id="KW-1185">Reference proteome</keyword>
<feature type="region of interest" description="Disordered" evidence="10">
    <location>
        <begin position="168"/>
        <end position="191"/>
    </location>
</feature>
<keyword evidence="4" id="KW-0813">Transport</keyword>
<evidence type="ECO:0000313" key="12">
    <source>
        <dbReference type="Proteomes" id="UP000030764"/>
    </source>
</evidence>
<comment type="similarity">
    <text evidence="2">Belongs to the ATG3 family.</text>
</comment>
<dbReference type="Proteomes" id="UP000030764">
    <property type="component" value="Unassembled WGS sequence"/>
</dbReference>